<evidence type="ECO:0000313" key="1">
    <source>
        <dbReference type="EMBL" id="PNI78168.1"/>
    </source>
</evidence>
<organism evidence="1 2">
    <name type="scientific">Pan troglodytes</name>
    <name type="common">Chimpanzee</name>
    <dbReference type="NCBI Taxonomy" id="9598"/>
    <lineage>
        <taxon>Eukaryota</taxon>
        <taxon>Metazoa</taxon>
        <taxon>Chordata</taxon>
        <taxon>Craniata</taxon>
        <taxon>Vertebrata</taxon>
        <taxon>Euteleostomi</taxon>
        <taxon>Mammalia</taxon>
        <taxon>Eutheria</taxon>
        <taxon>Euarchontoglires</taxon>
        <taxon>Primates</taxon>
        <taxon>Haplorrhini</taxon>
        <taxon>Catarrhini</taxon>
        <taxon>Hominidae</taxon>
        <taxon>Pan</taxon>
    </lineage>
</organism>
<comment type="caution">
    <text evidence="1">The sequence shown here is derived from an EMBL/GenBank/DDBJ whole genome shotgun (WGS) entry which is preliminary data.</text>
</comment>
<dbReference type="AlphaFoldDB" id="A0A2J8P2C3"/>
<accession>A0A2J8P2C3</accession>
<dbReference type="InterPro" id="IPR042421">
    <property type="entry name" value="C3orf33-like"/>
</dbReference>
<dbReference type="Proteomes" id="UP000236370">
    <property type="component" value="Unassembled WGS sequence"/>
</dbReference>
<dbReference type="PANTHER" id="PTHR28434">
    <property type="entry name" value="PROTEIN C3ORF33"/>
    <property type="match status" value="1"/>
</dbReference>
<gene>
    <name evidence="1" type="ORF">CK820_G0006270</name>
</gene>
<protein>
    <submittedName>
        <fullName evidence="1">C3orf33 isoform 4</fullName>
    </submittedName>
</protein>
<dbReference type="PANTHER" id="PTHR28434:SF1">
    <property type="entry name" value="PROTEIN C3ORF33"/>
    <property type="match status" value="1"/>
</dbReference>
<sequence>MAGQPAATGSPSADKDGMEPNVVARISQWADDHLRLVRNISTGMAIAGIMLLLRSIRLRSHVVLCWLSWLE</sequence>
<evidence type="ECO:0000313" key="2">
    <source>
        <dbReference type="Proteomes" id="UP000236370"/>
    </source>
</evidence>
<dbReference type="EMBL" id="NBAG03000220">
    <property type="protein sequence ID" value="PNI78168.1"/>
    <property type="molecule type" value="Genomic_DNA"/>
</dbReference>
<name>A0A2J8P2C3_PANTR</name>
<proteinExistence type="predicted"/>
<reference evidence="1 2" key="1">
    <citation type="submission" date="2017-12" db="EMBL/GenBank/DDBJ databases">
        <title>High-resolution comparative analysis of great ape genomes.</title>
        <authorList>
            <person name="Pollen A."/>
            <person name="Hastie A."/>
            <person name="Hormozdiari F."/>
            <person name="Dougherty M."/>
            <person name="Liu R."/>
            <person name="Chaisson M."/>
            <person name="Hoppe E."/>
            <person name="Hill C."/>
            <person name="Pang A."/>
            <person name="Hillier L."/>
            <person name="Baker C."/>
            <person name="Armstrong J."/>
            <person name="Shendure J."/>
            <person name="Paten B."/>
            <person name="Wilson R."/>
            <person name="Chao H."/>
            <person name="Schneider V."/>
            <person name="Ventura M."/>
            <person name="Kronenberg Z."/>
            <person name="Murali S."/>
            <person name="Gordon D."/>
            <person name="Cantsilieris S."/>
            <person name="Munson K."/>
            <person name="Nelson B."/>
            <person name="Raja A."/>
            <person name="Underwood J."/>
            <person name="Diekhans M."/>
            <person name="Fiddes I."/>
            <person name="Haussler D."/>
            <person name="Eichler E."/>
        </authorList>
    </citation>
    <scope>NUCLEOTIDE SEQUENCE [LARGE SCALE GENOMIC DNA]</scope>
    <source>
        <strain evidence="1">Yerkes chimp pedigree #C0471</strain>
    </source>
</reference>